<comment type="caution">
    <text evidence="2">The sequence shown here is derived from an EMBL/GenBank/DDBJ whole genome shotgun (WGS) entry which is preliminary data.</text>
</comment>
<evidence type="ECO:0000313" key="3">
    <source>
        <dbReference type="Proteomes" id="UP000823388"/>
    </source>
</evidence>
<evidence type="ECO:0000256" key="1">
    <source>
        <dbReference type="SAM" id="Phobius"/>
    </source>
</evidence>
<keyword evidence="1" id="KW-0812">Transmembrane</keyword>
<organism evidence="2 3">
    <name type="scientific">Panicum virgatum</name>
    <name type="common">Blackwell switchgrass</name>
    <dbReference type="NCBI Taxonomy" id="38727"/>
    <lineage>
        <taxon>Eukaryota</taxon>
        <taxon>Viridiplantae</taxon>
        <taxon>Streptophyta</taxon>
        <taxon>Embryophyta</taxon>
        <taxon>Tracheophyta</taxon>
        <taxon>Spermatophyta</taxon>
        <taxon>Magnoliopsida</taxon>
        <taxon>Liliopsida</taxon>
        <taxon>Poales</taxon>
        <taxon>Poaceae</taxon>
        <taxon>PACMAD clade</taxon>
        <taxon>Panicoideae</taxon>
        <taxon>Panicodae</taxon>
        <taxon>Paniceae</taxon>
        <taxon>Panicinae</taxon>
        <taxon>Panicum</taxon>
        <taxon>Panicum sect. Hiantes</taxon>
    </lineage>
</organism>
<gene>
    <name evidence="2" type="ORF">PVAP13_7NG385025</name>
</gene>
<reference evidence="2" key="1">
    <citation type="submission" date="2020-05" db="EMBL/GenBank/DDBJ databases">
        <title>WGS assembly of Panicum virgatum.</title>
        <authorList>
            <person name="Lovell J.T."/>
            <person name="Jenkins J."/>
            <person name="Shu S."/>
            <person name="Juenger T.E."/>
            <person name="Schmutz J."/>
        </authorList>
    </citation>
    <scope>NUCLEOTIDE SEQUENCE</scope>
    <source>
        <strain evidence="2">AP13</strain>
    </source>
</reference>
<dbReference type="AlphaFoldDB" id="A0A8T0QEE8"/>
<name>A0A8T0QEE8_PANVG</name>
<dbReference type="EMBL" id="CM029050">
    <property type="protein sequence ID" value="KAG2569136.1"/>
    <property type="molecule type" value="Genomic_DNA"/>
</dbReference>
<dbReference type="Proteomes" id="UP000823388">
    <property type="component" value="Chromosome 7N"/>
</dbReference>
<keyword evidence="3" id="KW-1185">Reference proteome</keyword>
<sequence length="32" mass="3614">MSCTTTQIGVLRLILLIWLGFFLSEQKTNVST</sequence>
<keyword evidence="1" id="KW-0472">Membrane</keyword>
<feature type="transmembrane region" description="Helical" evidence="1">
    <location>
        <begin position="6"/>
        <end position="24"/>
    </location>
</feature>
<protein>
    <submittedName>
        <fullName evidence="2">Uncharacterized protein</fullName>
    </submittedName>
</protein>
<evidence type="ECO:0000313" key="2">
    <source>
        <dbReference type="EMBL" id="KAG2569136.1"/>
    </source>
</evidence>
<accession>A0A8T0QEE8</accession>
<keyword evidence="1" id="KW-1133">Transmembrane helix</keyword>
<proteinExistence type="predicted"/>